<proteinExistence type="predicted"/>
<keyword evidence="2" id="KW-1185">Reference proteome</keyword>
<dbReference type="EMBL" id="JAHYIQ010000002">
    <property type="protein sequence ID" value="KAK1134578.1"/>
    <property type="molecule type" value="Genomic_DNA"/>
</dbReference>
<name>A0AA40KVW9_9HYME</name>
<evidence type="ECO:0000313" key="2">
    <source>
        <dbReference type="Proteomes" id="UP001177670"/>
    </source>
</evidence>
<accession>A0AA40KVW9</accession>
<dbReference type="AlphaFoldDB" id="A0AA40KVW9"/>
<sequence>MVRPDFAPKLPWLQSRGMKTCAGAPVTSCASKEVIRRAFRPFLSFGPVGVYPLFVPDVAKLPELATEGETKRTKNKTNLASRSCKIPPLAAETCRTGTDFPPGSHAGLSTPSARQASAHASVYFISGPSWNLPNSASRL</sequence>
<evidence type="ECO:0000313" key="1">
    <source>
        <dbReference type="EMBL" id="KAK1134578.1"/>
    </source>
</evidence>
<reference evidence="1" key="1">
    <citation type="submission" date="2021-10" db="EMBL/GenBank/DDBJ databases">
        <title>Melipona bicolor Genome sequencing and assembly.</title>
        <authorList>
            <person name="Araujo N.S."/>
            <person name="Arias M.C."/>
        </authorList>
    </citation>
    <scope>NUCLEOTIDE SEQUENCE</scope>
    <source>
        <strain evidence="1">USP_2M_L1-L4_2017</strain>
        <tissue evidence="1">Whole body</tissue>
    </source>
</reference>
<comment type="caution">
    <text evidence="1">The sequence shown here is derived from an EMBL/GenBank/DDBJ whole genome shotgun (WGS) entry which is preliminary data.</text>
</comment>
<organism evidence="1 2">
    <name type="scientific">Melipona bicolor</name>
    <dbReference type="NCBI Taxonomy" id="60889"/>
    <lineage>
        <taxon>Eukaryota</taxon>
        <taxon>Metazoa</taxon>
        <taxon>Ecdysozoa</taxon>
        <taxon>Arthropoda</taxon>
        <taxon>Hexapoda</taxon>
        <taxon>Insecta</taxon>
        <taxon>Pterygota</taxon>
        <taxon>Neoptera</taxon>
        <taxon>Endopterygota</taxon>
        <taxon>Hymenoptera</taxon>
        <taxon>Apocrita</taxon>
        <taxon>Aculeata</taxon>
        <taxon>Apoidea</taxon>
        <taxon>Anthophila</taxon>
        <taxon>Apidae</taxon>
        <taxon>Melipona</taxon>
    </lineage>
</organism>
<protein>
    <submittedName>
        <fullName evidence="1">Uncharacterized protein</fullName>
    </submittedName>
</protein>
<dbReference type="Proteomes" id="UP001177670">
    <property type="component" value="Unassembled WGS sequence"/>
</dbReference>
<gene>
    <name evidence="1" type="ORF">K0M31_007360</name>
</gene>